<dbReference type="PANTHER" id="PTHR10997:SF18">
    <property type="entry name" value="D-IMPORTIN 7_RANBP7"/>
    <property type="match status" value="1"/>
</dbReference>
<organism evidence="10 11">
    <name type="scientific">Leucocoprinus leucothites</name>
    <dbReference type="NCBI Taxonomy" id="201217"/>
    <lineage>
        <taxon>Eukaryota</taxon>
        <taxon>Fungi</taxon>
        <taxon>Dikarya</taxon>
        <taxon>Basidiomycota</taxon>
        <taxon>Agaricomycotina</taxon>
        <taxon>Agaricomycetes</taxon>
        <taxon>Agaricomycetidae</taxon>
        <taxon>Agaricales</taxon>
        <taxon>Agaricineae</taxon>
        <taxon>Agaricaceae</taxon>
        <taxon>Leucocoprinus</taxon>
    </lineage>
</organism>
<comment type="subcellular location">
    <subcellularLocation>
        <location evidence="2">Cytoplasm</location>
    </subcellularLocation>
    <subcellularLocation>
        <location evidence="1">Nucleus</location>
    </subcellularLocation>
</comment>
<dbReference type="GO" id="GO:0031267">
    <property type="term" value="F:small GTPase binding"/>
    <property type="evidence" value="ECO:0007669"/>
    <property type="project" value="InterPro"/>
</dbReference>
<dbReference type="InterPro" id="IPR056884">
    <property type="entry name" value="NPHP3-like_N"/>
</dbReference>
<keyword evidence="7" id="KW-0539">Nucleus</keyword>
<dbReference type="SMART" id="SM00913">
    <property type="entry name" value="IBN_N"/>
    <property type="match status" value="1"/>
</dbReference>
<feature type="region of interest" description="Disordered" evidence="8">
    <location>
        <begin position="1905"/>
        <end position="1933"/>
    </location>
</feature>
<protein>
    <recommendedName>
        <fullName evidence="9">Importin N-terminal domain-containing protein</fullName>
    </recommendedName>
</protein>
<reference evidence="10 11" key="1">
    <citation type="journal article" date="2020" name="ISME J.">
        <title>Uncovering the hidden diversity of litter-decomposition mechanisms in mushroom-forming fungi.</title>
        <authorList>
            <person name="Floudas D."/>
            <person name="Bentzer J."/>
            <person name="Ahren D."/>
            <person name="Johansson T."/>
            <person name="Persson P."/>
            <person name="Tunlid A."/>
        </authorList>
    </citation>
    <scope>NUCLEOTIDE SEQUENCE [LARGE SCALE GENOMIC DNA]</scope>
    <source>
        <strain evidence="10 11">CBS 146.42</strain>
    </source>
</reference>
<dbReference type="PANTHER" id="PTHR10997">
    <property type="entry name" value="IMPORTIN-7, 8, 11"/>
    <property type="match status" value="1"/>
</dbReference>
<evidence type="ECO:0000259" key="9">
    <source>
        <dbReference type="PROSITE" id="PS50166"/>
    </source>
</evidence>
<dbReference type="SUPFAM" id="SSF48371">
    <property type="entry name" value="ARM repeat"/>
    <property type="match status" value="1"/>
</dbReference>
<evidence type="ECO:0000256" key="5">
    <source>
        <dbReference type="ARBA" id="ARBA00022737"/>
    </source>
</evidence>
<feature type="compositionally biased region" description="Acidic residues" evidence="8">
    <location>
        <begin position="1916"/>
        <end position="1933"/>
    </location>
</feature>
<dbReference type="GO" id="GO:0005635">
    <property type="term" value="C:nuclear envelope"/>
    <property type="evidence" value="ECO:0007669"/>
    <property type="project" value="TreeGrafter"/>
</dbReference>
<evidence type="ECO:0000256" key="1">
    <source>
        <dbReference type="ARBA" id="ARBA00004123"/>
    </source>
</evidence>
<accession>A0A8H5CV72</accession>
<dbReference type="InterPro" id="IPR016024">
    <property type="entry name" value="ARM-type_fold"/>
</dbReference>
<dbReference type="InterPro" id="IPR027417">
    <property type="entry name" value="P-loop_NTPase"/>
</dbReference>
<feature type="region of interest" description="Disordered" evidence="8">
    <location>
        <begin position="1"/>
        <end position="38"/>
    </location>
</feature>
<gene>
    <name evidence="10" type="ORF">D9756_009613</name>
</gene>
<dbReference type="InterPro" id="IPR011989">
    <property type="entry name" value="ARM-like"/>
</dbReference>
<evidence type="ECO:0000256" key="6">
    <source>
        <dbReference type="ARBA" id="ARBA00022927"/>
    </source>
</evidence>
<dbReference type="Gene3D" id="1.25.10.10">
    <property type="entry name" value="Leucine-rich Repeat Variant"/>
    <property type="match status" value="1"/>
</dbReference>
<sequence length="1998" mass="225803">MKLKAGGHDPTHSLPATNAQGSKTLRADNPPDPWPTNTTEIFQGAHDFQIENFIYADGRKQTEDVRKAEEYERWKKAEEDERRRKADDALEKLLARAMPSAMLYSEARVYAPRCDEDTRRSLRSRIVEWGQNNGEIQRLLWLSGPAAVGKSAVAQTVAEELKNAEFLGGVFFFSRPNSRDDPNVVIPTLVYQLAVLLPEYKLIVGQRFKEDPSIFGKDRESQFKELISDPFLPDLSHRPLTLLSHLSEQLLTSLFHRPLLILLDGLDECNGRNAQCEFVQMIARHAQSDRDSRLRWMICSRPEPHLTLAFTNADCRGICLHERLEVDEDEAQKDALHILKKGFTDIRERYPDELPHDWPHPGDIEFIADHASGHLGFASFIVRFIGDQEYDNPSGQLRVCLKFLERTGPIDHINPLHPLDLLYTQILSDIPAATLPTTQRVLGLFILYGSEKLTGLVHANFLDLDQAAFYHSLRRLHSVVFVPRASEASTQPIRIYHASFSDYLRDEARAGEFALDEGAIHLYVATRGLQWLSHFCKEPSDQQVLPELPWPKGSTSPYSQTVLDSVCEFVFTPCWRAFPQVPETSLSTLIEALKDFDFNITYSKWEDEMQEFAYFIRWLASSDAKTLASIDHQHLDKPGRQEEIAIIWNEKDPGTFVEPFLCSTGPSNYLSIYLQLRNRIKDVCQAREDDILVAFMGHGKSDVCEITVVKRDKNTQALVQFIDLLAQQPYYPSLVRRNAITRTIRHVPVPGVRAVRAVHPEHGKRIVLVDTPGFSRNKGSEAETATRTRDWVEKTYGNNVKISGIVCVLPSRSSSLAASYLNIFRTFGSLCGDLTAACVFLVKTPPTMKSISSDTESKVQLDERLWKSLIEHGGNVDQLANETKEEAWRIVNRLLETANTGEALKEILEFPLAHASEEWGNSGDTAELDELLSLAPRLPSTHAVDTMDLQTLSNLFATTLNPDPNVRKAAELQIRKIGNEEGMIAALLQIIAADSIDIATRQACSVWLKNRVYTCYTIETPNPRRPDLSPIRDSDRDALRRSLLPLLAHSPSRSISVQLSHTLKNVIAFDLPSNKWPTLADEIKHLLVSSEVRQVHAGCLAALESVRAFRFRQKNDILPTLVDSLFPTLVNIANQLLNTPPSTSQDAPTILHLIIKTYKTSIGVHLSTHQQSPESIVPWGQLFFKVVNLRVPNEIVPQDEEERERCEWWKAKKWAYNTLGRLFHRFGNPSQLPSTMRDEYSQFAQHFATVFAPEILTIYLQQVELYVQQQTWLSKKCQYQIFQFFTECVKPKSTWTQLKPHFETLVSTFVFPQLTFNEQRQQLWENDPVDYIRMAVDEYESFSTPVSAATSFLFALASNRTKITFMPILGFINQVLRSNAPPAQKFGVLNMTAALGPWIMRHPEVKNNMEQFMLQFVTPELDSAQPYLRAIALEILGTVTKSGLTWSDKAAVIRSLDDQELPVRVQAALALTEMILIHEEAQAGLTTWLKVKIAVSPQVGKVIQDLLKLSDETDLEILNRSMEVMVDQFQTELLPVAAQLTARLCESYLRLARETVNQEESLNAADNVDIEESLAEIDDDKTFAAMGIAKTISTVVASIDTSPEILAQVQEVIIPIIAFTLDHKLLELLDNMYDLVDSLTYKSRSISPHMWPMFESTYKLFKSEAIDFLDEMLPSLDNFVSFGSDIIKARADYKQMLLDIYSTAMTNDQLGENDRVNGSKLAESMLLNLRGSLDDSLQGIIVIALNTMETAQGSALKLANLEVLVNTVLYSPALSLHIMEATRPGMARTFFDKWFAAINTENKLPRVHDKKLTIIALCALLELSPESIPVGLREGWPGIIGGIVKTFKELPKAIEARKQLEQALQEEAESDDEVDDKFLNFADTEDDVWDQDSAYLEMLAREGARLREQSEKTDGEAEDEDEDSDDDSDDEDIDEELGYISPLDSVDPYVTFKQALGTFEAQNPQMYQLATTSLNIDQQTHLMEIIRQAEQNVTTPQA</sequence>
<evidence type="ECO:0000256" key="8">
    <source>
        <dbReference type="SAM" id="MobiDB-lite"/>
    </source>
</evidence>
<dbReference type="EMBL" id="JAACJO010000019">
    <property type="protein sequence ID" value="KAF5348587.1"/>
    <property type="molecule type" value="Genomic_DNA"/>
</dbReference>
<dbReference type="GO" id="GO:0005829">
    <property type="term" value="C:cytosol"/>
    <property type="evidence" value="ECO:0007669"/>
    <property type="project" value="TreeGrafter"/>
</dbReference>
<dbReference type="Gene3D" id="3.40.50.300">
    <property type="entry name" value="P-loop containing nucleotide triphosphate hydrolases"/>
    <property type="match status" value="2"/>
</dbReference>
<proteinExistence type="predicted"/>
<evidence type="ECO:0000313" key="11">
    <source>
        <dbReference type="Proteomes" id="UP000559027"/>
    </source>
</evidence>
<evidence type="ECO:0000256" key="4">
    <source>
        <dbReference type="ARBA" id="ARBA00022490"/>
    </source>
</evidence>
<feature type="compositionally biased region" description="Basic and acidic residues" evidence="8">
    <location>
        <begin position="1"/>
        <end position="11"/>
    </location>
</feature>
<feature type="compositionally biased region" description="Basic and acidic residues" evidence="8">
    <location>
        <begin position="1905"/>
        <end position="1915"/>
    </location>
</feature>
<name>A0A8H5CV72_9AGAR</name>
<dbReference type="Proteomes" id="UP000559027">
    <property type="component" value="Unassembled WGS sequence"/>
</dbReference>
<keyword evidence="5" id="KW-0677">Repeat</keyword>
<dbReference type="Pfam" id="PF24883">
    <property type="entry name" value="NPHP3_N"/>
    <property type="match status" value="1"/>
</dbReference>
<keyword evidence="4" id="KW-0963">Cytoplasm</keyword>
<dbReference type="InterPro" id="IPR001494">
    <property type="entry name" value="Importin-beta_N"/>
</dbReference>
<evidence type="ECO:0000256" key="7">
    <source>
        <dbReference type="ARBA" id="ARBA00023242"/>
    </source>
</evidence>
<evidence type="ECO:0000256" key="2">
    <source>
        <dbReference type="ARBA" id="ARBA00004496"/>
    </source>
</evidence>
<feature type="compositionally biased region" description="Polar residues" evidence="8">
    <location>
        <begin position="14"/>
        <end position="23"/>
    </location>
</feature>
<dbReference type="PROSITE" id="PS50166">
    <property type="entry name" value="IMPORTIN_B_NT"/>
    <property type="match status" value="1"/>
</dbReference>
<keyword evidence="6" id="KW-0653">Protein transport</keyword>
<evidence type="ECO:0000313" key="10">
    <source>
        <dbReference type="EMBL" id="KAF5348587.1"/>
    </source>
</evidence>
<keyword evidence="3" id="KW-0813">Transport</keyword>
<keyword evidence="11" id="KW-1185">Reference proteome</keyword>
<dbReference type="OrthoDB" id="760868at2759"/>
<feature type="domain" description="Importin N-terminal" evidence="9">
    <location>
        <begin position="970"/>
        <end position="1049"/>
    </location>
</feature>
<comment type="caution">
    <text evidence="10">The sequence shown here is derived from an EMBL/GenBank/DDBJ whole genome shotgun (WGS) entry which is preliminary data.</text>
</comment>
<dbReference type="GO" id="GO:0006606">
    <property type="term" value="P:protein import into nucleus"/>
    <property type="evidence" value="ECO:0007669"/>
    <property type="project" value="TreeGrafter"/>
</dbReference>
<evidence type="ECO:0000256" key="3">
    <source>
        <dbReference type="ARBA" id="ARBA00022448"/>
    </source>
</evidence>
<dbReference type="SUPFAM" id="SSF52540">
    <property type="entry name" value="P-loop containing nucleoside triphosphate hydrolases"/>
    <property type="match status" value="1"/>
</dbReference>